<feature type="domain" description="Helicase C-terminal" evidence="6">
    <location>
        <begin position="284"/>
        <end position="481"/>
    </location>
</feature>
<dbReference type="Proteomes" id="UP000480303">
    <property type="component" value="Unassembled WGS sequence"/>
</dbReference>
<gene>
    <name evidence="7" type="primary">yfjK</name>
    <name evidence="7" type="ORF">Hs30E_12810</name>
</gene>
<evidence type="ECO:0000256" key="2">
    <source>
        <dbReference type="ARBA" id="ARBA00022801"/>
    </source>
</evidence>
<keyword evidence="3" id="KW-0347">Helicase</keyword>
<dbReference type="GO" id="GO:0004386">
    <property type="term" value="F:helicase activity"/>
    <property type="evidence" value="ECO:0007669"/>
    <property type="project" value="UniProtKB-KW"/>
</dbReference>
<dbReference type="SMART" id="SM00487">
    <property type="entry name" value="DEXDc"/>
    <property type="match status" value="1"/>
</dbReference>
<dbReference type="InterPro" id="IPR050699">
    <property type="entry name" value="RNA-DNA_Helicase"/>
</dbReference>
<organism evidence="7 8">
    <name type="scientific">Pseudolactococcus hodotermopsidis</name>
    <dbReference type="NCBI Taxonomy" id="2709157"/>
    <lineage>
        <taxon>Bacteria</taxon>
        <taxon>Bacillati</taxon>
        <taxon>Bacillota</taxon>
        <taxon>Bacilli</taxon>
        <taxon>Lactobacillales</taxon>
        <taxon>Streptococcaceae</taxon>
        <taxon>Pseudolactococcus</taxon>
    </lineage>
</organism>
<evidence type="ECO:0000256" key="3">
    <source>
        <dbReference type="ARBA" id="ARBA00022806"/>
    </source>
</evidence>
<dbReference type="AlphaFoldDB" id="A0A6A0BBG9"/>
<dbReference type="RefSeq" id="WP_172209024.1">
    <property type="nucleotide sequence ID" value="NZ_BLLI01000037.1"/>
</dbReference>
<dbReference type="PROSITE" id="PS51194">
    <property type="entry name" value="HELICASE_CTER"/>
    <property type="match status" value="1"/>
</dbReference>
<keyword evidence="2" id="KW-0378">Hydrolase</keyword>
<evidence type="ECO:0000313" key="8">
    <source>
        <dbReference type="Proteomes" id="UP000480303"/>
    </source>
</evidence>
<keyword evidence="1" id="KW-0547">Nucleotide-binding</keyword>
<keyword evidence="4" id="KW-0067">ATP-binding</keyword>
<proteinExistence type="predicted"/>
<sequence length="699" mass="81397">MKDILQNFDESFNLASKISQDQDKEQLISVIENWKYVHENVRPVFSDLIESFGFYPYLKEKESLGTAALIRNEYHKSEYLKNDSNGNLTFHFEQKQLEEKISNKQNLLVSAPTSFGKSLLIEEFVARKAHNNIIIIQPTLALIDETRRKLKKYDDFYNIIVNTKQEVKENNLFILTSERVLDILPVINTVDLFIVDEFYKISNKKKDERVSHLNIAFYKVMLKSPQLLLLTPNIDDINQEFIGKYHLEFFKTDYSLVNQKSEKIDSSAKKGAWSKNNEPEKRQQLFELLNELTDKSEPTIVYVKSPSQAEELAKEYIECLDNLEEKKFPIFEWIDENISEKWQLKKYLRARIGLHNGQYPRHIVNSQLEYFNNGDLNVIFATTSLIEGVNTIAKNIVIYDMHKGNPKITYFDFNNIKGRAGRMMKYYTGNIYYFDEPPEKIDETLDIPIVEQNKDLQSEILVNLETKDIKEERKSDYQKLIENLPNDLLEIFKANYFSVEKQTKLYLHLKDNPTVLDDLLWSTTTPTYDILSNTLGIINNILDENNGTYHNALAYKCISVSHNSLKEVIVKEIESKKEYLAKEGKDKTEEEIINLSVSEILSFIKNKAKYEIPKKLSVLESIVNYLSSDKKADYSSFIAILENEGVDEKISILLDYGVPSSALKKLRNLPNDNTLDHIKRNLQQFNLSEYEKTILEKAL</sequence>
<evidence type="ECO:0000256" key="1">
    <source>
        <dbReference type="ARBA" id="ARBA00022741"/>
    </source>
</evidence>
<evidence type="ECO:0000313" key="7">
    <source>
        <dbReference type="EMBL" id="GFH42730.1"/>
    </source>
</evidence>
<comment type="caution">
    <text evidence="7">The sequence shown here is derived from an EMBL/GenBank/DDBJ whole genome shotgun (WGS) entry which is preliminary data.</text>
</comment>
<protein>
    <recommendedName>
        <fullName evidence="9">Helicase</fullName>
    </recommendedName>
</protein>
<dbReference type="InterPro" id="IPR027417">
    <property type="entry name" value="P-loop_NTPase"/>
</dbReference>
<dbReference type="PROSITE" id="PS51192">
    <property type="entry name" value="HELICASE_ATP_BIND_1"/>
    <property type="match status" value="1"/>
</dbReference>
<dbReference type="SMART" id="SM00490">
    <property type="entry name" value="HELICc"/>
    <property type="match status" value="1"/>
</dbReference>
<dbReference type="PANTHER" id="PTHR12131:SF1">
    <property type="entry name" value="ATP-DEPENDENT RNA HELICASE SUPV3L1, MITOCHONDRIAL-RELATED"/>
    <property type="match status" value="1"/>
</dbReference>
<evidence type="ECO:0000256" key="4">
    <source>
        <dbReference type="ARBA" id="ARBA00022840"/>
    </source>
</evidence>
<dbReference type="GO" id="GO:0003676">
    <property type="term" value="F:nucleic acid binding"/>
    <property type="evidence" value="ECO:0007669"/>
    <property type="project" value="InterPro"/>
</dbReference>
<dbReference type="Pfam" id="PF00270">
    <property type="entry name" value="DEAD"/>
    <property type="match status" value="1"/>
</dbReference>
<accession>A0A6A0BBG9</accession>
<dbReference type="GO" id="GO:0016787">
    <property type="term" value="F:hydrolase activity"/>
    <property type="evidence" value="ECO:0007669"/>
    <property type="project" value="UniProtKB-KW"/>
</dbReference>
<dbReference type="InterPro" id="IPR011545">
    <property type="entry name" value="DEAD/DEAH_box_helicase_dom"/>
</dbReference>
<dbReference type="Pfam" id="PF00271">
    <property type="entry name" value="Helicase_C"/>
    <property type="match status" value="1"/>
</dbReference>
<name>A0A6A0BBG9_9LACT</name>
<evidence type="ECO:0000259" key="5">
    <source>
        <dbReference type="PROSITE" id="PS51192"/>
    </source>
</evidence>
<dbReference type="Gene3D" id="3.40.50.300">
    <property type="entry name" value="P-loop containing nucleotide triphosphate hydrolases"/>
    <property type="match status" value="2"/>
</dbReference>
<dbReference type="PANTHER" id="PTHR12131">
    <property type="entry name" value="ATP-DEPENDENT RNA AND DNA HELICASE"/>
    <property type="match status" value="1"/>
</dbReference>
<reference evidence="7 8" key="1">
    <citation type="submission" date="2020-02" db="EMBL/GenBank/DDBJ databases">
        <title>Draft genome sequence of Lactococcus sp. Hs30E4-3.</title>
        <authorList>
            <person name="Noda S."/>
            <person name="Yuki M."/>
            <person name="Ohkuma M."/>
        </authorList>
    </citation>
    <scope>NUCLEOTIDE SEQUENCE [LARGE SCALE GENOMIC DNA]</scope>
    <source>
        <strain evidence="7 8">Hs30E4-3</strain>
    </source>
</reference>
<dbReference type="EMBL" id="BLLI01000037">
    <property type="protein sequence ID" value="GFH42730.1"/>
    <property type="molecule type" value="Genomic_DNA"/>
</dbReference>
<dbReference type="InterPro" id="IPR001650">
    <property type="entry name" value="Helicase_C-like"/>
</dbReference>
<dbReference type="InterPro" id="IPR014001">
    <property type="entry name" value="Helicase_ATP-bd"/>
</dbReference>
<dbReference type="SUPFAM" id="SSF52540">
    <property type="entry name" value="P-loop containing nucleoside triphosphate hydrolases"/>
    <property type="match status" value="1"/>
</dbReference>
<evidence type="ECO:0000259" key="6">
    <source>
        <dbReference type="PROSITE" id="PS51194"/>
    </source>
</evidence>
<evidence type="ECO:0008006" key="9">
    <source>
        <dbReference type="Google" id="ProtNLM"/>
    </source>
</evidence>
<feature type="domain" description="Helicase ATP-binding" evidence="5">
    <location>
        <begin position="98"/>
        <end position="252"/>
    </location>
</feature>
<dbReference type="GO" id="GO:0005524">
    <property type="term" value="F:ATP binding"/>
    <property type="evidence" value="ECO:0007669"/>
    <property type="project" value="UniProtKB-KW"/>
</dbReference>
<keyword evidence="8" id="KW-1185">Reference proteome</keyword>